<organism evidence="3 5">
    <name type="scientific">Leptospira perolatii</name>
    <dbReference type="NCBI Taxonomy" id="2023191"/>
    <lineage>
        <taxon>Bacteria</taxon>
        <taxon>Pseudomonadati</taxon>
        <taxon>Spirochaetota</taxon>
        <taxon>Spirochaetia</taxon>
        <taxon>Leptospirales</taxon>
        <taxon>Leptospiraceae</taxon>
        <taxon>Leptospira</taxon>
    </lineage>
</organism>
<evidence type="ECO:0000313" key="2">
    <source>
        <dbReference type="EMBL" id="PJZ68848.1"/>
    </source>
</evidence>
<comment type="caution">
    <text evidence="3">The sequence shown here is derived from an EMBL/GenBank/DDBJ whole genome shotgun (WGS) entry which is preliminary data.</text>
</comment>
<evidence type="ECO:0000313" key="4">
    <source>
        <dbReference type="Proteomes" id="UP000231962"/>
    </source>
</evidence>
<dbReference type="Proteomes" id="UP000231962">
    <property type="component" value="Unassembled WGS sequence"/>
</dbReference>
<dbReference type="InterPro" id="IPR051021">
    <property type="entry name" value="Mito_Ser/Thr_phosphatase"/>
</dbReference>
<dbReference type="GO" id="GO:0016787">
    <property type="term" value="F:hydrolase activity"/>
    <property type="evidence" value="ECO:0007669"/>
    <property type="project" value="UniProtKB-KW"/>
</dbReference>
<name>A0A2M9ZJF5_9LEPT</name>
<sequence length="244" mass="28046">MSVLYLVRHGQANSRGEVYDLLSPLGKEQSFQLGSYSARNNEVPDRIITGTMRRHIETGQFFMEGVKSVLGEQEKFAKSSFIVQDSRLNEFSPELWSSYAKLISSRSHSFSKTLSQFQRVREAGGIRSAALFFKLTEEILSFWKEGKEVPSGVESFVEFQDRVMNARVEWFSPSVTERNFIFTSGTPISLLLHKILGQNSSQFTWMPWIWNTSLSIFRWIRGEYLPVSINGVPHLLAKEQRTLF</sequence>
<dbReference type="EMBL" id="NPDY01000015">
    <property type="protein sequence ID" value="PJZ68848.1"/>
    <property type="molecule type" value="Genomic_DNA"/>
</dbReference>
<keyword evidence="4" id="KW-1185">Reference proteome</keyword>
<dbReference type="InterPro" id="IPR029033">
    <property type="entry name" value="His_PPase_superfam"/>
</dbReference>
<reference evidence="4 5" key="1">
    <citation type="submission" date="2017-07" db="EMBL/GenBank/DDBJ databases">
        <title>Leptospira spp. isolated from tropical soils.</title>
        <authorList>
            <person name="Thibeaux R."/>
            <person name="Iraola G."/>
            <person name="Ferres I."/>
            <person name="Bierque E."/>
            <person name="Girault D."/>
            <person name="Soupe-Gilbert M.-E."/>
            <person name="Picardeau M."/>
            <person name="Goarant C."/>
        </authorList>
    </citation>
    <scope>NUCLEOTIDE SEQUENCE [LARGE SCALE GENOMIC DNA]</scope>
    <source>
        <strain evidence="3 5">FH1-B-B1</strain>
        <strain evidence="2 4">FH1-B-C1</strain>
    </source>
</reference>
<evidence type="ECO:0000313" key="3">
    <source>
        <dbReference type="EMBL" id="PJZ72179.1"/>
    </source>
</evidence>
<dbReference type="InterPro" id="IPR013078">
    <property type="entry name" value="His_Pase_superF_clade-1"/>
</dbReference>
<dbReference type="PANTHER" id="PTHR20935">
    <property type="entry name" value="PHOSPHOGLYCERATE MUTASE-RELATED"/>
    <property type="match status" value="1"/>
</dbReference>
<proteinExistence type="predicted"/>
<dbReference type="SUPFAM" id="SSF53254">
    <property type="entry name" value="Phosphoglycerate mutase-like"/>
    <property type="match status" value="1"/>
</dbReference>
<protein>
    <submittedName>
        <fullName evidence="3">Histidine phosphatase family protein</fullName>
    </submittedName>
</protein>
<dbReference type="Gene3D" id="3.40.50.1240">
    <property type="entry name" value="Phosphoglycerate mutase-like"/>
    <property type="match status" value="1"/>
</dbReference>
<dbReference type="AlphaFoldDB" id="A0A2M9ZJF5"/>
<dbReference type="CDD" id="cd07040">
    <property type="entry name" value="HP"/>
    <property type="match status" value="1"/>
</dbReference>
<dbReference type="Pfam" id="PF00300">
    <property type="entry name" value="His_Phos_1"/>
    <property type="match status" value="1"/>
</dbReference>
<dbReference type="OrthoDB" id="280692at2"/>
<dbReference type="PANTHER" id="PTHR20935:SF0">
    <property type="entry name" value="SERINE_THREONINE-PROTEIN PHOSPHATASE PGAM5, MITOCHONDRIAL"/>
    <property type="match status" value="1"/>
</dbReference>
<dbReference type="SMART" id="SM00855">
    <property type="entry name" value="PGAM"/>
    <property type="match status" value="1"/>
</dbReference>
<evidence type="ECO:0000313" key="5">
    <source>
        <dbReference type="Proteomes" id="UP000231990"/>
    </source>
</evidence>
<gene>
    <name evidence="2" type="ORF">CH360_14130</name>
    <name evidence="3" type="ORF">CH373_15670</name>
</gene>
<accession>A0A2M9ZJF5</accession>
<evidence type="ECO:0000256" key="1">
    <source>
        <dbReference type="ARBA" id="ARBA00022801"/>
    </source>
</evidence>
<dbReference type="Proteomes" id="UP000231990">
    <property type="component" value="Unassembled WGS sequence"/>
</dbReference>
<keyword evidence="1" id="KW-0378">Hydrolase</keyword>
<dbReference type="EMBL" id="NPDZ01000012">
    <property type="protein sequence ID" value="PJZ72179.1"/>
    <property type="molecule type" value="Genomic_DNA"/>
</dbReference>
<dbReference type="RefSeq" id="WP_100714701.1">
    <property type="nucleotide sequence ID" value="NZ_NPDY01000015.1"/>
</dbReference>